<evidence type="ECO:0000313" key="3">
    <source>
        <dbReference type="Proteomes" id="UP000255326"/>
    </source>
</evidence>
<evidence type="ECO:0000256" key="1">
    <source>
        <dbReference type="SAM" id="Phobius"/>
    </source>
</evidence>
<keyword evidence="1" id="KW-1133">Transmembrane helix</keyword>
<reference evidence="2 3" key="1">
    <citation type="submission" date="2018-07" db="EMBL/GenBank/DDBJ databases">
        <title>Genomic Encyclopedia of Type Strains, Phase IV (KMG-IV): sequencing the most valuable type-strain genomes for metagenomic binning, comparative biology and taxonomic classification.</title>
        <authorList>
            <person name="Goeker M."/>
        </authorList>
    </citation>
    <scope>NUCLEOTIDE SEQUENCE [LARGE SCALE GENOMIC DNA]</scope>
    <source>
        <strain evidence="2 3">DSM 25281</strain>
    </source>
</reference>
<protein>
    <submittedName>
        <fullName evidence="2">Uncharacterized protein</fullName>
    </submittedName>
</protein>
<comment type="caution">
    <text evidence="2">The sequence shown here is derived from an EMBL/GenBank/DDBJ whole genome shotgun (WGS) entry which is preliminary data.</text>
</comment>
<dbReference type="AlphaFoldDB" id="A0A370GBB0"/>
<accession>A0A370GBB0</accession>
<name>A0A370GBB0_9BACI</name>
<organism evidence="2 3">
    <name type="scientific">Falsibacillus pallidus</name>
    <dbReference type="NCBI Taxonomy" id="493781"/>
    <lineage>
        <taxon>Bacteria</taxon>
        <taxon>Bacillati</taxon>
        <taxon>Bacillota</taxon>
        <taxon>Bacilli</taxon>
        <taxon>Bacillales</taxon>
        <taxon>Bacillaceae</taxon>
        <taxon>Falsibacillus</taxon>
    </lineage>
</organism>
<feature type="transmembrane region" description="Helical" evidence="1">
    <location>
        <begin position="18"/>
        <end position="37"/>
    </location>
</feature>
<keyword evidence="3" id="KW-1185">Reference proteome</keyword>
<dbReference type="EMBL" id="QQAY01000010">
    <property type="protein sequence ID" value="RDI41011.1"/>
    <property type="molecule type" value="Genomic_DNA"/>
</dbReference>
<gene>
    <name evidence="2" type="ORF">DFR59_11012</name>
</gene>
<sequence>MFDNQKAEAKMKVDFKDVVWMSTGVTIILGLMGIFVGM</sequence>
<dbReference type="Proteomes" id="UP000255326">
    <property type="component" value="Unassembled WGS sequence"/>
</dbReference>
<evidence type="ECO:0000313" key="2">
    <source>
        <dbReference type="EMBL" id="RDI41011.1"/>
    </source>
</evidence>
<keyword evidence="1" id="KW-0472">Membrane</keyword>
<keyword evidence="1" id="KW-0812">Transmembrane</keyword>
<proteinExistence type="predicted"/>